<evidence type="ECO:0000259" key="2">
    <source>
        <dbReference type="PROSITE" id="PS50994"/>
    </source>
</evidence>
<evidence type="ECO:0000313" key="3">
    <source>
        <dbReference type="EMBL" id="MBW0492217.1"/>
    </source>
</evidence>
<dbReference type="Proteomes" id="UP000765509">
    <property type="component" value="Unassembled WGS sequence"/>
</dbReference>
<accession>A0A9Q3CYJ6</accession>
<gene>
    <name evidence="3" type="ORF">O181_031932</name>
</gene>
<dbReference type="PANTHER" id="PTHR37984:SF5">
    <property type="entry name" value="PROTEIN NYNRIN-LIKE"/>
    <property type="match status" value="1"/>
</dbReference>
<sequence>MFQKADRATSKKFDIIIQIQEPKSPWEIVDMYLVTAQPPVGDRSFNACLVLVDSYNLIPVFSLFHKYLKPMDTAIIIWNKFISHKGLFQNIIINRDPKFTSDLWINICNLSGTNLSFSKAYPPQADRLSQRMIQTLEEMVRRFCAYGLKFKDSDGFTHD</sequence>
<dbReference type="GO" id="GO:0005634">
    <property type="term" value="C:nucleus"/>
    <property type="evidence" value="ECO:0007669"/>
    <property type="project" value="UniProtKB-ARBA"/>
</dbReference>
<protein>
    <recommendedName>
        <fullName evidence="2">Integrase catalytic domain-containing protein</fullName>
    </recommendedName>
</protein>
<dbReference type="InterPro" id="IPR012337">
    <property type="entry name" value="RNaseH-like_sf"/>
</dbReference>
<evidence type="ECO:0000313" key="4">
    <source>
        <dbReference type="Proteomes" id="UP000765509"/>
    </source>
</evidence>
<reference evidence="3" key="1">
    <citation type="submission" date="2021-03" db="EMBL/GenBank/DDBJ databases">
        <title>Draft genome sequence of rust myrtle Austropuccinia psidii MF-1, a brazilian biotype.</title>
        <authorList>
            <person name="Quecine M.C."/>
            <person name="Pachon D.M.R."/>
            <person name="Bonatelli M.L."/>
            <person name="Correr F.H."/>
            <person name="Franceschini L.M."/>
            <person name="Leite T.F."/>
            <person name="Margarido G.R.A."/>
            <person name="Almeida C.A."/>
            <person name="Ferrarezi J.A."/>
            <person name="Labate C.A."/>
        </authorList>
    </citation>
    <scope>NUCLEOTIDE SEQUENCE</scope>
    <source>
        <strain evidence="3">MF-1</strain>
    </source>
</reference>
<dbReference type="PANTHER" id="PTHR37984">
    <property type="entry name" value="PROTEIN CBG26694"/>
    <property type="match status" value="1"/>
</dbReference>
<dbReference type="InterPro" id="IPR050951">
    <property type="entry name" value="Retrovirus_Pol_polyprotein"/>
</dbReference>
<dbReference type="SUPFAM" id="SSF53098">
    <property type="entry name" value="Ribonuclease H-like"/>
    <property type="match status" value="1"/>
</dbReference>
<keyword evidence="1" id="KW-0694">RNA-binding</keyword>
<dbReference type="EMBL" id="AVOT02011481">
    <property type="protein sequence ID" value="MBW0492217.1"/>
    <property type="molecule type" value="Genomic_DNA"/>
</dbReference>
<feature type="domain" description="Integrase catalytic" evidence="2">
    <location>
        <begin position="21"/>
        <end position="159"/>
    </location>
</feature>
<dbReference type="Gene3D" id="3.30.420.10">
    <property type="entry name" value="Ribonuclease H-like superfamily/Ribonuclease H"/>
    <property type="match status" value="1"/>
</dbReference>
<name>A0A9Q3CYJ6_9BASI</name>
<dbReference type="GO" id="GO:0015074">
    <property type="term" value="P:DNA integration"/>
    <property type="evidence" value="ECO:0007669"/>
    <property type="project" value="InterPro"/>
</dbReference>
<dbReference type="InterPro" id="IPR036397">
    <property type="entry name" value="RNaseH_sf"/>
</dbReference>
<dbReference type="OrthoDB" id="2273864at2759"/>
<comment type="caution">
    <text evidence="3">The sequence shown here is derived from an EMBL/GenBank/DDBJ whole genome shotgun (WGS) entry which is preliminary data.</text>
</comment>
<evidence type="ECO:0000256" key="1">
    <source>
        <dbReference type="ARBA" id="ARBA00022884"/>
    </source>
</evidence>
<dbReference type="InterPro" id="IPR001584">
    <property type="entry name" value="Integrase_cat-core"/>
</dbReference>
<organism evidence="3 4">
    <name type="scientific">Austropuccinia psidii MF-1</name>
    <dbReference type="NCBI Taxonomy" id="1389203"/>
    <lineage>
        <taxon>Eukaryota</taxon>
        <taxon>Fungi</taxon>
        <taxon>Dikarya</taxon>
        <taxon>Basidiomycota</taxon>
        <taxon>Pucciniomycotina</taxon>
        <taxon>Pucciniomycetes</taxon>
        <taxon>Pucciniales</taxon>
        <taxon>Sphaerophragmiaceae</taxon>
        <taxon>Austropuccinia</taxon>
    </lineage>
</organism>
<dbReference type="AlphaFoldDB" id="A0A9Q3CYJ6"/>
<keyword evidence="4" id="KW-1185">Reference proteome</keyword>
<dbReference type="PROSITE" id="PS50994">
    <property type="entry name" value="INTEGRASE"/>
    <property type="match status" value="1"/>
</dbReference>
<proteinExistence type="predicted"/>
<dbReference type="GO" id="GO:0003723">
    <property type="term" value="F:RNA binding"/>
    <property type="evidence" value="ECO:0007669"/>
    <property type="project" value="UniProtKB-KW"/>
</dbReference>